<proteinExistence type="predicted"/>
<name>A0A4P9YCQ9_ROZAC</name>
<dbReference type="EMBL" id="ML006620">
    <property type="protein sequence ID" value="RKP16371.1"/>
    <property type="molecule type" value="Genomic_DNA"/>
</dbReference>
<evidence type="ECO:0000313" key="2">
    <source>
        <dbReference type="Proteomes" id="UP000281549"/>
    </source>
</evidence>
<dbReference type="Proteomes" id="UP000281549">
    <property type="component" value="Unassembled WGS sequence"/>
</dbReference>
<dbReference type="AlphaFoldDB" id="A0A4P9YCQ9"/>
<protein>
    <submittedName>
        <fullName evidence="1">Uncharacterized protein</fullName>
    </submittedName>
</protein>
<organism evidence="1 2">
    <name type="scientific">Rozella allomycis (strain CSF55)</name>
    <dbReference type="NCBI Taxonomy" id="988480"/>
    <lineage>
        <taxon>Eukaryota</taxon>
        <taxon>Fungi</taxon>
        <taxon>Fungi incertae sedis</taxon>
        <taxon>Cryptomycota</taxon>
        <taxon>Cryptomycota incertae sedis</taxon>
        <taxon>Rozella</taxon>
    </lineage>
</organism>
<reference evidence="2" key="1">
    <citation type="journal article" date="2018" name="Nat. Microbiol.">
        <title>Leveraging single-cell genomics to expand the fungal tree of life.</title>
        <authorList>
            <person name="Ahrendt S.R."/>
            <person name="Quandt C.A."/>
            <person name="Ciobanu D."/>
            <person name="Clum A."/>
            <person name="Salamov A."/>
            <person name="Andreopoulos B."/>
            <person name="Cheng J.F."/>
            <person name="Woyke T."/>
            <person name="Pelin A."/>
            <person name="Henrissat B."/>
            <person name="Reynolds N.K."/>
            <person name="Benny G.L."/>
            <person name="Smith M.E."/>
            <person name="James T.Y."/>
            <person name="Grigoriev I.V."/>
        </authorList>
    </citation>
    <scope>NUCLEOTIDE SEQUENCE [LARGE SCALE GENOMIC DNA]</scope>
    <source>
        <strain evidence="2">CSF55</strain>
    </source>
</reference>
<accession>A0A4P9YCQ9</accession>
<sequence>MVFYSYQALKRYGSISEWVFYRRNSSCIRDFTSIDKMAISKYRFENKLLVINVVGKGKEYFRGSTFVFTQNAQFVYEKLPMTQNNLDGNIRILIRPTRSVIGKKREKMRYLSTHLCKKTQMFADLLGCGLRQFIKELIDGIEFVSSGQSRFNANTYHRSPDPKNPYEVLPDGSDNLSIGEVFYFVKGDSNRFQSSVTVSRTCSVMKTGFLKMNPPLIIGPHQ</sequence>
<gene>
    <name evidence="1" type="ORF">ROZALSC1DRAFT_25359</name>
</gene>
<evidence type="ECO:0000313" key="1">
    <source>
        <dbReference type="EMBL" id="RKP16371.1"/>
    </source>
</evidence>